<proteinExistence type="predicted"/>
<dbReference type="Proteomes" id="UP000054925">
    <property type="component" value="Unassembled WGS sequence"/>
</dbReference>
<reference evidence="1" key="1">
    <citation type="submission" date="2016-01" db="EMBL/GenBank/DDBJ databases">
        <authorList>
            <person name="Peeters C."/>
        </authorList>
    </citation>
    <scope>NUCLEOTIDE SEQUENCE [LARGE SCALE GENOMIC DNA]</scope>
    <source>
        <strain evidence="1">LMG 22937</strain>
    </source>
</reference>
<evidence type="ECO:0000313" key="1">
    <source>
        <dbReference type="EMBL" id="SAL60133.1"/>
    </source>
</evidence>
<evidence type="ECO:0000313" key="2">
    <source>
        <dbReference type="Proteomes" id="UP000054925"/>
    </source>
</evidence>
<accession>A0A158IV45</accession>
<comment type="caution">
    <text evidence="1">The sequence shown here is derived from an EMBL/GenBank/DDBJ whole genome shotgun (WGS) entry which is preliminary data.</text>
</comment>
<organism evidence="1 2">
    <name type="scientific">Caballeronia terrestris</name>
    <dbReference type="NCBI Taxonomy" id="1226301"/>
    <lineage>
        <taxon>Bacteria</taxon>
        <taxon>Pseudomonadati</taxon>
        <taxon>Pseudomonadota</taxon>
        <taxon>Betaproteobacteria</taxon>
        <taxon>Burkholderiales</taxon>
        <taxon>Burkholderiaceae</taxon>
        <taxon>Caballeronia</taxon>
    </lineage>
</organism>
<sequence>MKAMLATMPRARNLAIPMLDFGQTETTDTLCVSISPTCGFS</sequence>
<keyword evidence="2" id="KW-1185">Reference proteome</keyword>
<dbReference type="EMBL" id="FCOL02000014">
    <property type="protein sequence ID" value="SAL60133.1"/>
    <property type="molecule type" value="Genomic_DNA"/>
</dbReference>
<name>A0A158IV45_9BURK</name>
<gene>
    <name evidence="1" type="ORF">AWB67_02911</name>
</gene>
<protein>
    <submittedName>
        <fullName evidence="1">Uncharacterized protein</fullName>
    </submittedName>
</protein>
<dbReference type="AlphaFoldDB" id="A0A158IV45"/>